<feature type="region of interest" description="Disordered" evidence="1">
    <location>
        <begin position="130"/>
        <end position="304"/>
    </location>
</feature>
<comment type="caution">
    <text evidence="3">The sequence shown here is derived from an EMBL/GenBank/DDBJ whole genome shotgun (WGS) entry which is preliminary data.</text>
</comment>
<feature type="region of interest" description="Disordered" evidence="1">
    <location>
        <begin position="368"/>
        <end position="441"/>
    </location>
</feature>
<keyword evidence="2" id="KW-0472">Membrane</keyword>
<evidence type="ECO:0000256" key="2">
    <source>
        <dbReference type="SAM" id="Phobius"/>
    </source>
</evidence>
<evidence type="ECO:0000256" key="1">
    <source>
        <dbReference type="SAM" id="MobiDB-lite"/>
    </source>
</evidence>
<evidence type="ECO:0000313" key="3">
    <source>
        <dbReference type="EMBL" id="MDU0340710.1"/>
    </source>
</evidence>
<gene>
    <name evidence="3" type="ORF">RKE40_12485</name>
</gene>
<feature type="compositionally biased region" description="Acidic residues" evidence="1">
    <location>
        <begin position="405"/>
        <end position="415"/>
    </location>
</feature>
<feature type="compositionally biased region" description="Acidic residues" evidence="1">
    <location>
        <begin position="238"/>
        <end position="256"/>
    </location>
</feature>
<sequence>MVKLFVVLGLALLVGGAYAIFDGWPYRVLERGFTEVILGALSFAAGLLMLSAAAILAEIRRLKALVAGAMTAVALGGGRSGEPASVPAPAPVLPRDEPPAAAPTPGLGTAAIATGAGAIALGGALAGLSKPEKSEKSAYDGEEAVEDAEPAGPTPSPDDEKAAPAVAVAEAEPEPEPEPSAGHDDWLLPPASWRDPRPQDGDDAAEKVEPDFFEAALLPTPPVEPESAQRETLVEYGSEADAEPEPESEPVSEDQTELAFEPSSEVPEDEVKPDDMTKEPAREPGPMWWPQVDRAADEPKQEKAGHDFDDFSALREQLNDALATPGKVPEVEPPKRSLDAVSSWMAPRAWPPVTQPRSSDVLDALEEPAAAAAGEIPPLVEEIPDVAPEPAPSAEDEPAIAVEPEAQEDAAEAEAQEPAPAEAEAPARAADKPSASNEGVVGAYQVGETHFTIYADGSIQARTPDGDYVFGSMDELKTYLASEKSRLESGPR</sequence>
<dbReference type="RefSeq" id="WP_316018570.1">
    <property type="nucleotide sequence ID" value="NZ_JAWDID010000016.1"/>
</dbReference>
<name>A0ABU3S8M5_9HYPH</name>
<feature type="compositionally biased region" description="Low complexity" evidence="1">
    <location>
        <begin position="368"/>
        <end position="379"/>
    </location>
</feature>
<feature type="compositionally biased region" description="Basic and acidic residues" evidence="1">
    <location>
        <begin position="294"/>
        <end position="304"/>
    </location>
</feature>
<dbReference type="EMBL" id="JAWDID010000016">
    <property type="protein sequence ID" value="MDU0340710.1"/>
    <property type="molecule type" value="Genomic_DNA"/>
</dbReference>
<keyword evidence="2" id="KW-1133">Transmembrane helix</keyword>
<accession>A0ABU3S8M5</accession>
<organism evidence="3 4">
    <name type="scientific">Bosea rubneri</name>
    <dbReference type="NCBI Taxonomy" id="3075434"/>
    <lineage>
        <taxon>Bacteria</taxon>
        <taxon>Pseudomonadati</taxon>
        <taxon>Pseudomonadota</taxon>
        <taxon>Alphaproteobacteria</taxon>
        <taxon>Hyphomicrobiales</taxon>
        <taxon>Boseaceae</taxon>
        <taxon>Bosea</taxon>
    </lineage>
</organism>
<protein>
    <submittedName>
        <fullName evidence="3">Uncharacterized protein</fullName>
    </submittedName>
</protein>
<feature type="compositionally biased region" description="Basic and acidic residues" evidence="1">
    <location>
        <begin position="194"/>
        <end position="210"/>
    </location>
</feature>
<reference evidence="3 4" key="1">
    <citation type="submission" date="2023-09" db="EMBL/GenBank/DDBJ databases">
        <title>Whole genome shotgun sequencing (WGS) of Bosea sp. ZW T0_25, isolated from stored onions (Allium cepa).</title>
        <authorList>
            <person name="Stoll D.A."/>
            <person name="Huch M."/>
        </authorList>
    </citation>
    <scope>NUCLEOTIDE SEQUENCE [LARGE SCALE GENOMIC DNA]</scope>
    <source>
        <strain evidence="3 4">ZW T0_25</strain>
    </source>
</reference>
<dbReference type="Proteomes" id="UP001254257">
    <property type="component" value="Unassembled WGS sequence"/>
</dbReference>
<feature type="compositionally biased region" description="Basic and acidic residues" evidence="1">
    <location>
        <begin position="130"/>
        <end position="139"/>
    </location>
</feature>
<feature type="region of interest" description="Disordered" evidence="1">
    <location>
        <begin position="78"/>
        <end position="107"/>
    </location>
</feature>
<feature type="transmembrane region" description="Helical" evidence="2">
    <location>
        <begin position="35"/>
        <end position="57"/>
    </location>
</feature>
<keyword evidence="4" id="KW-1185">Reference proteome</keyword>
<feature type="compositionally biased region" description="Basic and acidic residues" evidence="1">
    <location>
        <begin position="269"/>
        <end position="282"/>
    </location>
</feature>
<keyword evidence="2" id="KW-0812">Transmembrane</keyword>
<feature type="compositionally biased region" description="Acidic residues" evidence="1">
    <location>
        <begin position="140"/>
        <end position="149"/>
    </location>
</feature>
<feature type="compositionally biased region" description="Low complexity" evidence="1">
    <location>
        <begin position="416"/>
        <end position="428"/>
    </location>
</feature>
<proteinExistence type="predicted"/>
<evidence type="ECO:0000313" key="4">
    <source>
        <dbReference type="Proteomes" id="UP001254257"/>
    </source>
</evidence>